<dbReference type="Proteomes" id="UP000297703">
    <property type="component" value="Unassembled WGS sequence"/>
</dbReference>
<name>A0A4D9ELW0_9SAUR</name>
<organism evidence="1 2">
    <name type="scientific">Platysternon megacephalum</name>
    <name type="common">big-headed turtle</name>
    <dbReference type="NCBI Taxonomy" id="55544"/>
    <lineage>
        <taxon>Eukaryota</taxon>
        <taxon>Metazoa</taxon>
        <taxon>Chordata</taxon>
        <taxon>Craniata</taxon>
        <taxon>Vertebrata</taxon>
        <taxon>Euteleostomi</taxon>
        <taxon>Archelosauria</taxon>
        <taxon>Testudinata</taxon>
        <taxon>Testudines</taxon>
        <taxon>Cryptodira</taxon>
        <taxon>Durocryptodira</taxon>
        <taxon>Testudinoidea</taxon>
        <taxon>Platysternidae</taxon>
        <taxon>Platysternon</taxon>
    </lineage>
</organism>
<reference evidence="1 2" key="1">
    <citation type="submission" date="2019-04" db="EMBL/GenBank/DDBJ databases">
        <title>Draft genome of the big-headed turtle Platysternon megacephalum.</title>
        <authorList>
            <person name="Gong S."/>
        </authorList>
    </citation>
    <scope>NUCLEOTIDE SEQUENCE [LARGE SCALE GENOMIC DNA]</scope>
    <source>
        <strain evidence="1">DO16091913</strain>
        <tissue evidence="1">Muscle</tissue>
    </source>
</reference>
<reference evidence="1 2" key="2">
    <citation type="submission" date="2019-04" db="EMBL/GenBank/DDBJ databases">
        <title>The genome sequence of big-headed turtle.</title>
        <authorList>
            <person name="Gong S."/>
        </authorList>
    </citation>
    <scope>NUCLEOTIDE SEQUENCE [LARGE SCALE GENOMIC DNA]</scope>
    <source>
        <strain evidence="1">DO16091913</strain>
        <tissue evidence="1">Muscle</tissue>
    </source>
</reference>
<comment type="caution">
    <text evidence="1">The sequence shown here is derived from an EMBL/GenBank/DDBJ whole genome shotgun (WGS) entry which is preliminary data.</text>
</comment>
<evidence type="ECO:0000313" key="1">
    <source>
        <dbReference type="EMBL" id="TFK08448.1"/>
    </source>
</evidence>
<dbReference type="EMBL" id="QXTE01000069">
    <property type="protein sequence ID" value="TFK08448.1"/>
    <property type="molecule type" value="Genomic_DNA"/>
</dbReference>
<keyword evidence="2" id="KW-1185">Reference proteome</keyword>
<sequence>METAIPAWASPCPAPYPYSPSNENNSSSIKPLPCNTISPLFSCGGKIALVRAPRPVLPLGPPAPSCFVRLQHCLGESERGGTGKGQALCKQPLALRSCHLGFPG</sequence>
<evidence type="ECO:0000313" key="2">
    <source>
        <dbReference type="Proteomes" id="UP000297703"/>
    </source>
</evidence>
<dbReference type="AlphaFoldDB" id="A0A4D9ELW0"/>
<gene>
    <name evidence="1" type="ORF">DR999_PMT08639</name>
</gene>
<protein>
    <submittedName>
        <fullName evidence="1">Kalirin</fullName>
    </submittedName>
</protein>
<proteinExistence type="predicted"/>
<accession>A0A4D9ELW0</accession>